<accession>A0A9E8SE16</accession>
<gene>
    <name evidence="1" type="ORF">N7U66_05315</name>
</gene>
<dbReference type="Proteomes" id="UP001164705">
    <property type="component" value="Chromosome"/>
</dbReference>
<dbReference type="KEGG" id="lnu:N7U66_05315"/>
<sequence length="257" mass="29226">MTENNQLTIKFGGDGNIKVETLTDFLDEYKNLLYLINTELGYKSDDLVIEVSPPENGSFKIKIKSKYKDLILDKIGDLSVGVLLGLIAIYSANVGGKKDLEEIKSILEQKQIQNTDVPKIVYNIYQNYGAQQKIQQTFIIVNNDDNITDLKIENKEREIISIPKSEFNNVIENLSVSEIESIPESDILSDEAILIIKTIHFEGQAKWAFIFRGYPIKASIKDTDFINRLNNEAFRKGDALKVILSELVITMKVYKRI</sequence>
<evidence type="ECO:0000313" key="1">
    <source>
        <dbReference type="EMBL" id="WAC03048.1"/>
    </source>
</evidence>
<name>A0A9E8SE16_9FLAO</name>
<dbReference type="RefSeq" id="WP_267677632.1">
    <property type="nucleotide sequence ID" value="NZ_CP113088.1"/>
</dbReference>
<evidence type="ECO:0000313" key="2">
    <source>
        <dbReference type="Proteomes" id="UP001164705"/>
    </source>
</evidence>
<protein>
    <submittedName>
        <fullName evidence="1">Uncharacterized protein</fullName>
    </submittedName>
</protein>
<keyword evidence="2" id="KW-1185">Reference proteome</keyword>
<proteinExistence type="predicted"/>
<reference evidence="1" key="1">
    <citation type="submission" date="2022-11" db="EMBL/GenBank/DDBJ databases">
        <title>Lacinutrix neustonica HL-RS19T sp. nov., isolated from the surface microlayer sample of brackish Lake Shihwa.</title>
        <authorList>
            <person name="Choi J.Y."/>
            <person name="Hwang C.Y."/>
        </authorList>
    </citation>
    <scope>NUCLEOTIDE SEQUENCE</scope>
    <source>
        <strain evidence="1">HL-RS19</strain>
    </source>
</reference>
<dbReference type="EMBL" id="CP113088">
    <property type="protein sequence ID" value="WAC03048.1"/>
    <property type="molecule type" value="Genomic_DNA"/>
</dbReference>
<dbReference type="AlphaFoldDB" id="A0A9E8SE16"/>
<organism evidence="1 2">
    <name type="scientific">Lacinutrix neustonica</name>
    <dbReference type="NCBI Taxonomy" id="2980107"/>
    <lineage>
        <taxon>Bacteria</taxon>
        <taxon>Pseudomonadati</taxon>
        <taxon>Bacteroidota</taxon>
        <taxon>Flavobacteriia</taxon>
        <taxon>Flavobacteriales</taxon>
        <taxon>Flavobacteriaceae</taxon>
        <taxon>Lacinutrix</taxon>
    </lineage>
</organism>